<dbReference type="STRING" id="7375.A0A0L0CQE7"/>
<evidence type="ECO:0000313" key="3">
    <source>
        <dbReference type="EMBL" id="KNC34466.1"/>
    </source>
</evidence>
<feature type="signal peptide" evidence="2">
    <location>
        <begin position="1"/>
        <end position="17"/>
    </location>
</feature>
<protein>
    <recommendedName>
        <fullName evidence="5">Chitin-binding type-2 domain-containing protein</fullName>
    </recommendedName>
</protein>
<evidence type="ECO:0000313" key="4">
    <source>
        <dbReference type="Proteomes" id="UP000037069"/>
    </source>
</evidence>
<keyword evidence="1" id="KW-1133">Transmembrane helix</keyword>
<dbReference type="SUPFAM" id="SSF57625">
    <property type="entry name" value="Invertebrate chitin-binding proteins"/>
    <property type="match status" value="2"/>
</dbReference>
<dbReference type="Proteomes" id="UP000037069">
    <property type="component" value="Unassembled WGS sequence"/>
</dbReference>
<feature type="transmembrane region" description="Helical" evidence="1">
    <location>
        <begin position="83"/>
        <end position="103"/>
    </location>
</feature>
<sequence length="179" mass="20518">MQKALVVFFAVVAFASAAYVQPHYEPQDIYAEPNCAVVNDHSRMFRDISDPTHYWVCPEGQAKADYIQCPANEAFMEPLQKCVVWVSLVVLMAVVAFASAAYVQPHYEPQDIYAEPNCAVVNDHSRMFRDISDPTHYWVCPEGQDKADYIQCPANEAFMEPLQKCVVWAEWKWVEPYTK</sequence>
<dbReference type="InterPro" id="IPR036508">
    <property type="entry name" value="Chitin-bd_dom_sf"/>
</dbReference>
<dbReference type="GO" id="GO:0008061">
    <property type="term" value="F:chitin binding"/>
    <property type="evidence" value="ECO:0007669"/>
    <property type="project" value="InterPro"/>
</dbReference>
<feature type="chain" id="PRO_5005536437" description="Chitin-binding type-2 domain-containing protein" evidence="2">
    <location>
        <begin position="18"/>
        <end position="179"/>
    </location>
</feature>
<proteinExistence type="predicted"/>
<keyword evidence="2" id="KW-0732">Signal</keyword>
<reference evidence="3 4" key="1">
    <citation type="journal article" date="2015" name="Nat. Commun.">
        <title>Lucilia cuprina genome unlocks parasitic fly biology to underpin future interventions.</title>
        <authorList>
            <person name="Anstead C.A."/>
            <person name="Korhonen P.K."/>
            <person name="Young N.D."/>
            <person name="Hall R.S."/>
            <person name="Jex A.R."/>
            <person name="Murali S.C."/>
            <person name="Hughes D.S."/>
            <person name="Lee S.F."/>
            <person name="Perry T."/>
            <person name="Stroehlein A.J."/>
            <person name="Ansell B.R."/>
            <person name="Breugelmans B."/>
            <person name="Hofmann A."/>
            <person name="Qu J."/>
            <person name="Dugan S."/>
            <person name="Lee S.L."/>
            <person name="Chao H."/>
            <person name="Dinh H."/>
            <person name="Han Y."/>
            <person name="Doddapaneni H.V."/>
            <person name="Worley K.C."/>
            <person name="Muzny D.M."/>
            <person name="Ioannidis P."/>
            <person name="Waterhouse R.M."/>
            <person name="Zdobnov E.M."/>
            <person name="James P.J."/>
            <person name="Bagnall N.H."/>
            <person name="Kotze A.C."/>
            <person name="Gibbs R.A."/>
            <person name="Richards S."/>
            <person name="Batterham P."/>
            <person name="Gasser R.B."/>
        </authorList>
    </citation>
    <scope>NUCLEOTIDE SEQUENCE [LARGE SCALE GENOMIC DNA]</scope>
    <source>
        <strain evidence="3 4">LS</strain>
        <tissue evidence="3">Full body</tissue>
    </source>
</reference>
<accession>A0A0L0CQE7</accession>
<dbReference type="PANTHER" id="PTHR20987">
    <property type="entry name" value="CHITIN-BINDING TYPE-2 DOMAIN-CONTAINING PROTEIN-RELATED"/>
    <property type="match status" value="1"/>
</dbReference>
<evidence type="ECO:0000256" key="1">
    <source>
        <dbReference type="SAM" id="Phobius"/>
    </source>
</evidence>
<keyword evidence="4" id="KW-1185">Reference proteome</keyword>
<evidence type="ECO:0008006" key="5">
    <source>
        <dbReference type="Google" id="ProtNLM"/>
    </source>
</evidence>
<dbReference type="OrthoDB" id="8000720at2759"/>
<evidence type="ECO:0000256" key="2">
    <source>
        <dbReference type="SAM" id="SignalP"/>
    </source>
</evidence>
<dbReference type="EMBL" id="JRES01000062">
    <property type="protein sequence ID" value="KNC34466.1"/>
    <property type="molecule type" value="Genomic_DNA"/>
</dbReference>
<dbReference type="PANTHER" id="PTHR20987:SF0">
    <property type="entry name" value="CHITIN-BINDING TYPE-2 DOMAIN-CONTAINING PROTEIN-RELATED"/>
    <property type="match status" value="1"/>
</dbReference>
<comment type="caution">
    <text evidence="3">The sequence shown here is derived from an EMBL/GenBank/DDBJ whole genome shotgun (WGS) entry which is preliminary data.</text>
</comment>
<keyword evidence="1" id="KW-0472">Membrane</keyword>
<dbReference type="AlphaFoldDB" id="A0A0L0CQE7"/>
<organism evidence="3 4">
    <name type="scientific">Lucilia cuprina</name>
    <name type="common">Green bottle fly</name>
    <name type="synonym">Australian sheep blowfly</name>
    <dbReference type="NCBI Taxonomy" id="7375"/>
    <lineage>
        <taxon>Eukaryota</taxon>
        <taxon>Metazoa</taxon>
        <taxon>Ecdysozoa</taxon>
        <taxon>Arthropoda</taxon>
        <taxon>Hexapoda</taxon>
        <taxon>Insecta</taxon>
        <taxon>Pterygota</taxon>
        <taxon>Neoptera</taxon>
        <taxon>Endopterygota</taxon>
        <taxon>Diptera</taxon>
        <taxon>Brachycera</taxon>
        <taxon>Muscomorpha</taxon>
        <taxon>Oestroidea</taxon>
        <taxon>Calliphoridae</taxon>
        <taxon>Luciliinae</taxon>
        <taxon>Lucilia</taxon>
    </lineage>
</organism>
<gene>
    <name evidence="3" type="ORF">FF38_02745</name>
</gene>
<name>A0A0L0CQE7_LUCCU</name>
<keyword evidence="1" id="KW-0812">Transmembrane</keyword>